<keyword evidence="8" id="KW-1133">Transmembrane helix</keyword>
<keyword evidence="4 12" id="KW-0732">Signal</keyword>
<evidence type="ECO:0000256" key="5">
    <source>
        <dbReference type="ARBA" id="ARBA00022737"/>
    </source>
</evidence>
<evidence type="ECO:0000256" key="7">
    <source>
        <dbReference type="ARBA" id="ARBA00022889"/>
    </source>
</evidence>
<evidence type="ECO:0000256" key="11">
    <source>
        <dbReference type="PROSITE-ProRule" id="PRU00043"/>
    </source>
</evidence>
<keyword evidence="3" id="KW-0812">Transmembrane</keyword>
<dbReference type="GO" id="GO:0007156">
    <property type="term" value="P:homophilic cell adhesion via plasma membrane adhesion molecules"/>
    <property type="evidence" value="ECO:0007669"/>
    <property type="project" value="InterPro"/>
</dbReference>
<proteinExistence type="predicted"/>
<evidence type="ECO:0000256" key="4">
    <source>
        <dbReference type="ARBA" id="ARBA00022729"/>
    </source>
</evidence>
<organism evidence="14 15">
    <name type="scientific">Sus scrofa</name>
    <name type="common">Pig</name>
    <dbReference type="NCBI Taxonomy" id="9823"/>
    <lineage>
        <taxon>Eukaryota</taxon>
        <taxon>Metazoa</taxon>
        <taxon>Chordata</taxon>
        <taxon>Craniata</taxon>
        <taxon>Vertebrata</taxon>
        <taxon>Euteleostomi</taxon>
        <taxon>Mammalia</taxon>
        <taxon>Eutheria</taxon>
        <taxon>Laurasiatheria</taxon>
        <taxon>Artiodactyla</taxon>
        <taxon>Suina</taxon>
        <taxon>Suidae</taxon>
        <taxon>Sus</taxon>
    </lineage>
</organism>
<keyword evidence="7" id="KW-0130">Cell adhesion</keyword>
<dbReference type="Ensembl" id="ENSSSCT00015039378.1">
    <property type="protein sequence ID" value="ENSSSCP00015015624.1"/>
    <property type="gene ID" value="ENSSSCG00015029681.1"/>
</dbReference>
<dbReference type="AlphaFoldDB" id="A0A8D0NEG9"/>
<evidence type="ECO:0000313" key="14">
    <source>
        <dbReference type="Ensembl" id="ENSSSCP00015015624.1"/>
    </source>
</evidence>
<feature type="domain" description="Cadherin" evidence="13">
    <location>
        <begin position="33"/>
        <end position="134"/>
    </location>
</feature>
<feature type="chain" id="PRO_5034735181" description="Cadherin domain-containing protein" evidence="12">
    <location>
        <begin position="28"/>
        <end position="290"/>
    </location>
</feature>
<keyword evidence="10" id="KW-0325">Glycoprotein</keyword>
<keyword evidence="5" id="KW-0677">Repeat</keyword>
<dbReference type="SMART" id="SM00112">
    <property type="entry name" value="CA"/>
    <property type="match status" value="2"/>
</dbReference>
<dbReference type="Proteomes" id="UP000694726">
    <property type="component" value="Unplaced"/>
</dbReference>
<dbReference type="PROSITE" id="PS00232">
    <property type="entry name" value="CADHERIN_1"/>
    <property type="match status" value="2"/>
</dbReference>
<dbReference type="PRINTS" id="PR00205">
    <property type="entry name" value="CADHERIN"/>
</dbReference>
<dbReference type="CDD" id="cd11304">
    <property type="entry name" value="Cadherin_repeat"/>
    <property type="match status" value="3"/>
</dbReference>
<dbReference type="FunFam" id="2.60.40.60:FF:000007">
    <property type="entry name" value="Protocadherin alpha 2"/>
    <property type="match status" value="1"/>
</dbReference>
<evidence type="ECO:0000256" key="10">
    <source>
        <dbReference type="ARBA" id="ARBA00023180"/>
    </source>
</evidence>
<comment type="subcellular location">
    <subcellularLocation>
        <location evidence="1">Cell membrane</location>
        <topology evidence="1">Single-pass type I membrane protein</topology>
    </subcellularLocation>
</comment>
<keyword evidence="6 11" id="KW-0106">Calcium</keyword>
<evidence type="ECO:0000256" key="9">
    <source>
        <dbReference type="ARBA" id="ARBA00023136"/>
    </source>
</evidence>
<feature type="signal peptide" evidence="12">
    <location>
        <begin position="1"/>
        <end position="27"/>
    </location>
</feature>
<evidence type="ECO:0000256" key="2">
    <source>
        <dbReference type="ARBA" id="ARBA00022475"/>
    </source>
</evidence>
<evidence type="ECO:0000256" key="8">
    <source>
        <dbReference type="ARBA" id="ARBA00022989"/>
    </source>
</evidence>
<dbReference type="GO" id="GO:0005886">
    <property type="term" value="C:plasma membrane"/>
    <property type="evidence" value="ECO:0007669"/>
    <property type="project" value="UniProtKB-SubCell"/>
</dbReference>
<dbReference type="InterPro" id="IPR020894">
    <property type="entry name" value="Cadherin_CS"/>
</dbReference>
<dbReference type="PANTHER" id="PTHR24028">
    <property type="entry name" value="CADHERIN-87A"/>
    <property type="match status" value="1"/>
</dbReference>
<keyword evidence="9" id="KW-0472">Membrane</keyword>
<accession>A0A8D0NEG9</accession>
<dbReference type="FunFam" id="2.60.40.60:FF:000002">
    <property type="entry name" value="Protocadherin alpha 2"/>
    <property type="match status" value="1"/>
</dbReference>
<feature type="domain" description="Cadherin" evidence="13">
    <location>
        <begin position="135"/>
        <end position="239"/>
    </location>
</feature>
<dbReference type="Pfam" id="PF00028">
    <property type="entry name" value="Cadherin"/>
    <property type="match status" value="2"/>
</dbReference>
<sequence length="290" mass="32486">MNTESQRNNRRQVLLPFLLPLLYPALCEQIRYSIPEELAKGARMSLDPATDPDINTNSVKDYQINPNPYFSLMVRVNSDGGKYPELSLEKPLDREEQPSHRLILTAFDGGDPPRSATTQIEVFVKDTNDNPPVFSKDEYRISVSENLPPGSSVLLVTATDRDEGVNAEIQYYFRSTAQSTRNMFSLDEKTGLIKNNQSLDFEDIERYTMEVEAKDGGGLSTQCKVIIDILDENDNIPEIIITSLSDQILEDSHPGMVVALFKTRDQDSGGNGEVTCHIGRDVPFKIYSSS</sequence>
<dbReference type="GO" id="GO:0005509">
    <property type="term" value="F:calcium ion binding"/>
    <property type="evidence" value="ECO:0007669"/>
    <property type="project" value="UniProtKB-UniRule"/>
</dbReference>
<dbReference type="InterPro" id="IPR050174">
    <property type="entry name" value="Protocadherin/Cadherin-CA"/>
</dbReference>
<evidence type="ECO:0000256" key="6">
    <source>
        <dbReference type="ARBA" id="ARBA00022837"/>
    </source>
</evidence>
<evidence type="ECO:0000259" key="13">
    <source>
        <dbReference type="PROSITE" id="PS50268"/>
    </source>
</evidence>
<protein>
    <recommendedName>
        <fullName evidence="13">Cadherin domain-containing protein</fullName>
    </recommendedName>
</protein>
<evidence type="ECO:0000256" key="12">
    <source>
        <dbReference type="SAM" id="SignalP"/>
    </source>
</evidence>
<evidence type="ECO:0000313" key="15">
    <source>
        <dbReference type="Proteomes" id="UP000694726"/>
    </source>
</evidence>
<name>A0A8D0NEG9_PIG</name>
<reference evidence="14" key="1">
    <citation type="submission" date="2025-08" db="UniProtKB">
        <authorList>
            <consortium name="Ensembl"/>
        </authorList>
    </citation>
    <scope>IDENTIFICATION</scope>
</reference>
<dbReference type="PANTHER" id="PTHR24028:SF66">
    <property type="entry name" value="PROTOCADHERIN GAMMA-B6"/>
    <property type="match status" value="1"/>
</dbReference>
<dbReference type="InterPro" id="IPR002126">
    <property type="entry name" value="Cadherin-like_dom"/>
</dbReference>
<evidence type="ECO:0000256" key="3">
    <source>
        <dbReference type="ARBA" id="ARBA00022692"/>
    </source>
</evidence>
<dbReference type="Gene3D" id="2.60.40.60">
    <property type="entry name" value="Cadherins"/>
    <property type="match status" value="3"/>
</dbReference>
<keyword evidence="2" id="KW-1003">Cell membrane</keyword>
<evidence type="ECO:0000256" key="1">
    <source>
        <dbReference type="ARBA" id="ARBA00004251"/>
    </source>
</evidence>
<dbReference type="SUPFAM" id="SSF49313">
    <property type="entry name" value="Cadherin-like"/>
    <property type="match status" value="3"/>
</dbReference>
<dbReference type="PROSITE" id="PS50268">
    <property type="entry name" value="CADHERIN_2"/>
    <property type="match status" value="2"/>
</dbReference>
<dbReference type="InterPro" id="IPR015919">
    <property type="entry name" value="Cadherin-like_sf"/>
</dbReference>